<dbReference type="RefSeq" id="WP_080887428.1">
    <property type="nucleotide sequence ID" value="NZ_LT828648.1"/>
</dbReference>
<comment type="subcellular location">
    <subcellularLocation>
        <location evidence="1">Periplasm</location>
    </subcellularLocation>
</comment>
<dbReference type="GO" id="GO:0016740">
    <property type="term" value="F:transferase activity"/>
    <property type="evidence" value="ECO:0007669"/>
    <property type="project" value="UniProtKB-KW"/>
</dbReference>
<dbReference type="KEGG" id="nja:NSJP_2980"/>
<evidence type="ECO:0000256" key="7">
    <source>
        <dbReference type="SAM" id="Phobius"/>
    </source>
</evidence>
<keyword evidence="6" id="KW-0016">Alginate biosynthesis</keyword>
<organism evidence="9 10">
    <name type="scientific">Nitrospira japonica</name>
    <dbReference type="NCBI Taxonomy" id="1325564"/>
    <lineage>
        <taxon>Bacteria</taxon>
        <taxon>Pseudomonadati</taxon>
        <taxon>Nitrospirota</taxon>
        <taxon>Nitrospiria</taxon>
        <taxon>Nitrospirales</taxon>
        <taxon>Nitrospiraceae</taxon>
        <taxon>Nitrospira</taxon>
    </lineage>
</organism>
<dbReference type="OrthoDB" id="175771at2"/>
<evidence type="ECO:0000256" key="4">
    <source>
        <dbReference type="ARBA" id="ARBA00022729"/>
    </source>
</evidence>
<comment type="pathway">
    <text evidence="2">Glycan biosynthesis; alginate biosynthesis.</text>
</comment>
<evidence type="ECO:0000256" key="2">
    <source>
        <dbReference type="ARBA" id="ARBA00005182"/>
    </source>
</evidence>
<dbReference type="GO" id="GO:0042121">
    <property type="term" value="P:alginic acid biosynthetic process"/>
    <property type="evidence" value="ECO:0007669"/>
    <property type="project" value="UniProtKB-UniPathway"/>
</dbReference>
<dbReference type="Pfam" id="PF16822">
    <property type="entry name" value="ALGX"/>
    <property type="match status" value="1"/>
</dbReference>
<dbReference type="EMBL" id="LT828648">
    <property type="protein sequence ID" value="SLM49147.1"/>
    <property type="molecule type" value="Genomic_DNA"/>
</dbReference>
<accession>A0A1W1I810</accession>
<feature type="transmembrane region" description="Helical" evidence="7">
    <location>
        <begin position="12"/>
        <end position="34"/>
    </location>
</feature>
<evidence type="ECO:0000256" key="1">
    <source>
        <dbReference type="ARBA" id="ARBA00004418"/>
    </source>
</evidence>
<evidence type="ECO:0000256" key="3">
    <source>
        <dbReference type="ARBA" id="ARBA00022679"/>
    </source>
</evidence>
<keyword evidence="3" id="KW-0808">Transferase</keyword>
<reference evidence="9 10" key="1">
    <citation type="submission" date="2017-03" db="EMBL/GenBank/DDBJ databases">
        <authorList>
            <person name="Afonso C.L."/>
            <person name="Miller P.J."/>
            <person name="Scott M.A."/>
            <person name="Spackman E."/>
            <person name="Goraichik I."/>
            <person name="Dimitrov K.M."/>
            <person name="Suarez D.L."/>
            <person name="Swayne D.E."/>
        </authorList>
    </citation>
    <scope>NUCLEOTIDE SEQUENCE [LARGE SCALE GENOMIC DNA]</scope>
    <source>
        <strain evidence="9">Genome sequencing of Nitrospira japonica strain NJ11</strain>
    </source>
</reference>
<dbReference type="Proteomes" id="UP000192042">
    <property type="component" value="Chromosome I"/>
</dbReference>
<dbReference type="AlphaFoldDB" id="A0A1W1I810"/>
<dbReference type="GO" id="GO:0042597">
    <property type="term" value="C:periplasmic space"/>
    <property type="evidence" value="ECO:0007669"/>
    <property type="project" value="UniProtKB-SubCell"/>
</dbReference>
<evidence type="ECO:0000313" key="9">
    <source>
        <dbReference type="EMBL" id="SLM49147.1"/>
    </source>
</evidence>
<dbReference type="STRING" id="1325564.NSJP_2980"/>
<evidence type="ECO:0000259" key="8">
    <source>
        <dbReference type="Pfam" id="PF16822"/>
    </source>
</evidence>
<keyword evidence="7" id="KW-0472">Membrane</keyword>
<evidence type="ECO:0000313" key="10">
    <source>
        <dbReference type="Proteomes" id="UP000192042"/>
    </source>
</evidence>
<keyword evidence="7" id="KW-0812">Transmembrane</keyword>
<evidence type="ECO:0000256" key="6">
    <source>
        <dbReference type="ARBA" id="ARBA00022841"/>
    </source>
</evidence>
<keyword evidence="10" id="KW-1185">Reference proteome</keyword>
<proteinExistence type="predicted"/>
<protein>
    <recommendedName>
        <fullName evidence="8">AlgX/AlgJ SGNH hydrolase-like domain-containing protein</fullName>
    </recommendedName>
</protein>
<name>A0A1W1I810_9BACT</name>
<evidence type="ECO:0000256" key="5">
    <source>
        <dbReference type="ARBA" id="ARBA00022764"/>
    </source>
</evidence>
<gene>
    <name evidence="9" type="ORF">NSJP_2980</name>
</gene>
<feature type="domain" description="AlgX/AlgJ SGNH hydrolase-like" evidence="8">
    <location>
        <begin position="132"/>
        <end position="258"/>
    </location>
</feature>
<dbReference type="UniPathway" id="UPA00286"/>
<dbReference type="InterPro" id="IPR031811">
    <property type="entry name" value="ALGX/ALGJ_SGNH-like"/>
</dbReference>
<sequence>MPFAILKHARLLLLGAILVVFFLPLILLIVFAAFHKSSASDLGSDRLELSGVVKARPEPAVSFSNWLDHTLQGHFDDQFSKVYGGRALFVRLGNQIYYSLFDKSYMQDQSIIVGKHHQLYERWYIEDYCKIRRPMRRETVAARARQIRELQSELQNRGIPLIVLITPNKASIYPEDIPEGFCGFPKFSFRDYDSFMSEFAAQHIQYVDGRAVTLAARAAAAVPLFCQGGTHWNGLGAYYTARQLTERIGKLTQTSVGPLFLQRLTVDHSPREIDRDLAALLNLAVPPYDYPAPHVMVEQRPAAGQLGKAVFVGGSFNWTLLDLLNKAKVFREIDFYYYYKLALETFPVRTSKPVDRATIDWQKDVLNARVLILEINESNFHSEYITAFLADLLQFFRKSPVA</sequence>
<keyword evidence="4" id="KW-0732">Signal</keyword>
<keyword evidence="5" id="KW-0574">Periplasm</keyword>
<keyword evidence="7" id="KW-1133">Transmembrane helix</keyword>